<comment type="caution">
    <text evidence="2">The sequence shown here is derived from an EMBL/GenBank/DDBJ whole genome shotgun (WGS) entry which is preliminary data.</text>
</comment>
<dbReference type="Proteomes" id="UP001314205">
    <property type="component" value="Unassembled WGS sequence"/>
</dbReference>
<feature type="transmembrane region" description="Helical" evidence="1">
    <location>
        <begin position="104"/>
        <end position="128"/>
    </location>
</feature>
<feature type="transmembrane region" description="Helical" evidence="1">
    <location>
        <begin position="74"/>
        <end position="98"/>
    </location>
</feature>
<organism evidence="2 3">
    <name type="scientific">Parnassius mnemosyne</name>
    <name type="common">clouded apollo</name>
    <dbReference type="NCBI Taxonomy" id="213953"/>
    <lineage>
        <taxon>Eukaryota</taxon>
        <taxon>Metazoa</taxon>
        <taxon>Ecdysozoa</taxon>
        <taxon>Arthropoda</taxon>
        <taxon>Hexapoda</taxon>
        <taxon>Insecta</taxon>
        <taxon>Pterygota</taxon>
        <taxon>Neoptera</taxon>
        <taxon>Endopterygota</taxon>
        <taxon>Lepidoptera</taxon>
        <taxon>Glossata</taxon>
        <taxon>Ditrysia</taxon>
        <taxon>Papilionoidea</taxon>
        <taxon>Papilionidae</taxon>
        <taxon>Parnassiinae</taxon>
        <taxon>Parnassini</taxon>
        <taxon>Parnassius</taxon>
        <taxon>Driopa</taxon>
    </lineage>
</organism>
<proteinExistence type="predicted"/>
<keyword evidence="3" id="KW-1185">Reference proteome</keyword>
<keyword evidence="1" id="KW-0472">Membrane</keyword>
<keyword evidence="1" id="KW-1133">Transmembrane helix</keyword>
<feature type="transmembrane region" description="Helical" evidence="1">
    <location>
        <begin position="135"/>
        <end position="156"/>
    </location>
</feature>
<gene>
    <name evidence="2" type="ORF">PARMNEM_LOCUS4478</name>
</gene>
<evidence type="ECO:0000313" key="3">
    <source>
        <dbReference type="Proteomes" id="UP001314205"/>
    </source>
</evidence>
<dbReference type="EMBL" id="CAVLGL010000046">
    <property type="protein sequence ID" value="CAK1583028.1"/>
    <property type="molecule type" value="Genomic_DNA"/>
</dbReference>
<dbReference type="AlphaFoldDB" id="A0AAV1KIZ8"/>
<name>A0AAV1KIZ8_9NEOP</name>
<keyword evidence="1" id="KW-0812">Transmembrane</keyword>
<feature type="transmembrane region" description="Helical" evidence="1">
    <location>
        <begin position="19"/>
        <end position="41"/>
    </location>
</feature>
<reference evidence="2 3" key="1">
    <citation type="submission" date="2023-11" db="EMBL/GenBank/DDBJ databases">
        <authorList>
            <person name="Hedman E."/>
            <person name="Englund M."/>
            <person name="Stromberg M."/>
            <person name="Nyberg Akerstrom W."/>
            <person name="Nylinder S."/>
            <person name="Jareborg N."/>
            <person name="Kallberg Y."/>
            <person name="Kronander E."/>
        </authorList>
    </citation>
    <scope>NUCLEOTIDE SEQUENCE [LARGE SCALE GENOMIC DNA]</scope>
</reference>
<evidence type="ECO:0000313" key="2">
    <source>
        <dbReference type="EMBL" id="CAK1583028.1"/>
    </source>
</evidence>
<protein>
    <submittedName>
        <fullName evidence="2">Uncharacterized protein</fullName>
    </submittedName>
</protein>
<sequence length="179" mass="20149">MCWAEKCCFCVKINIGTTIIGIGSFIIFSIFAVTSAVLLVLEDKEKKVLRMSTNSTNPVQHIFGTDLKIISINVILVTVLILSVLAIFFSVLLLIGIIKNRPGLVLSYFSFGIMTTILMQLGCLLLLISNYWYISLIWFIVSLFYIHYLVVVHTVYELMQRGKLFGVTATEGLEEELLN</sequence>
<accession>A0AAV1KIZ8</accession>
<evidence type="ECO:0000256" key="1">
    <source>
        <dbReference type="SAM" id="Phobius"/>
    </source>
</evidence>